<dbReference type="Proteomes" id="UP001221142">
    <property type="component" value="Unassembled WGS sequence"/>
</dbReference>
<sequence length="150" mass="15577">MDPVRSSSRVTGMSSILAYARLIHVFRPCHPLSLSPSSLVLNGLDAVGGVSDAGDIASAGACYLLSSPFTANQPDSHIPAASSVARDSSHHIGTQLSTGNCTLRTLLPKPRASTPALSSCVPAFKRCRADDVPVSSMYSAYCVASIWGSV</sequence>
<accession>A0AAD7BGK8</accession>
<reference evidence="1" key="1">
    <citation type="submission" date="2023-03" db="EMBL/GenBank/DDBJ databases">
        <title>Massive genome expansion in bonnet fungi (Mycena s.s.) driven by repeated elements and novel gene families across ecological guilds.</title>
        <authorList>
            <consortium name="Lawrence Berkeley National Laboratory"/>
            <person name="Harder C.B."/>
            <person name="Miyauchi S."/>
            <person name="Viragh M."/>
            <person name="Kuo A."/>
            <person name="Thoen E."/>
            <person name="Andreopoulos B."/>
            <person name="Lu D."/>
            <person name="Skrede I."/>
            <person name="Drula E."/>
            <person name="Henrissat B."/>
            <person name="Morin E."/>
            <person name="Kohler A."/>
            <person name="Barry K."/>
            <person name="LaButti K."/>
            <person name="Morin E."/>
            <person name="Salamov A."/>
            <person name="Lipzen A."/>
            <person name="Mereny Z."/>
            <person name="Hegedus B."/>
            <person name="Baldrian P."/>
            <person name="Stursova M."/>
            <person name="Weitz H."/>
            <person name="Taylor A."/>
            <person name="Grigoriev I.V."/>
            <person name="Nagy L.G."/>
            <person name="Martin F."/>
            <person name="Kauserud H."/>
        </authorList>
    </citation>
    <scope>NUCLEOTIDE SEQUENCE</scope>
    <source>
        <strain evidence="1">9284</strain>
    </source>
</reference>
<protein>
    <submittedName>
        <fullName evidence="1">Uncharacterized protein</fullName>
    </submittedName>
</protein>
<proteinExistence type="predicted"/>
<organism evidence="1 2">
    <name type="scientific">Roridomyces roridus</name>
    <dbReference type="NCBI Taxonomy" id="1738132"/>
    <lineage>
        <taxon>Eukaryota</taxon>
        <taxon>Fungi</taxon>
        <taxon>Dikarya</taxon>
        <taxon>Basidiomycota</taxon>
        <taxon>Agaricomycotina</taxon>
        <taxon>Agaricomycetes</taxon>
        <taxon>Agaricomycetidae</taxon>
        <taxon>Agaricales</taxon>
        <taxon>Marasmiineae</taxon>
        <taxon>Mycenaceae</taxon>
        <taxon>Roridomyces</taxon>
    </lineage>
</organism>
<gene>
    <name evidence="1" type="ORF">FB45DRAFT_150480</name>
</gene>
<name>A0AAD7BGK8_9AGAR</name>
<evidence type="ECO:0000313" key="2">
    <source>
        <dbReference type="Proteomes" id="UP001221142"/>
    </source>
</evidence>
<evidence type="ECO:0000313" key="1">
    <source>
        <dbReference type="EMBL" id="KAJ7620399.1"/>
    </source>
</evidence>
<keyword evidence="2" id="KW-1185">Reference proteome</keyword>
<dbReference type="EMBL" id="JARKIF010000017">
    <property type="protein sequence ID" value="KAJ7620399.1"/>
    <property type="molecule type" value="Genomic_DNA"/>
</dbReference>
<dbReference type="AlphaFoldDB" id="A0AAD7BGK8"/>
<comment type="caution">
    <text evidence="1">The sequence shown here is derived from an EMBL/GenBank/DDBJ whole genome shotgun (WGS) entry which is preliminary data.</text>
</comment>